<proteinExistence type="predicted"/>
<organism evidence="7 8">
    <name type="scientific">Punica granatum</name>
    <name type="common">Pomegranate</name>
    <dbReference type="NCBI Taxonomy" id="22663"/>
    <lineage>
        <taxon>Eukaryota</taxon>
        <taxon>Viridiplantae</taxon>
        <taxon>Streptophyta</taxon>
        <taxon>Embryophyta</taxon>
        <taxon>Tracheophyta</taxon>
        <taxon>Spermatophyta</taxon>
        <taxon>Magnoliopsida</taxon>
        <taxon>eudicotyledons</taxon>
        <taxon>Gunneridae</taxon>
        <taxon>Pentapetalae</taxon>
        <taxon>rosids</taxon>
        <taxon>malvids</taxon>
        <taxon>Myrtales</taxon>
        <taxon>Lythraceae</taxon>
        <taxon>Punica</taxon>
    </lineage>
</organism>
<dbReference type="EMBL" id="PGOL01000993">
    <property type="protein sequence ID" value="PKI61975.1"/>
    <property type="molecule type" value="Genomic_DNA"/>
</dbReference>
<sequence>MDSPSRQCPKWAAVSTSTVGPQHEELIYTSPRESISVSLARTWDGQCPFISTLELLPLPDGTFANMSSDMAWRTLYRNMYGATNSILGQYKYNWGWQPRNESDFVVRSRTADFTFIISTSVDYPPDPALLHAIMGLSAEFDFPLYSKVHVDSCYTLSVEPTPVHDL</sequence>
<evidence type="ECO:0000256" key="3">
    <source>
        <dbReference type="ARBA" id="ARBA00022729"/>
    </source>
</evidence>
<comment type="caution">
    <text evidence="7">The sequence shown here is derived from an EMBL/GenBank/DDBJ whole genome shotgun (WGS) entry which is preliminary data.</text>
</comment>
<dbReference type="GO" id="GO:0016020">
    <property type="term" value="C:membrane"/>
    <property type="evidence" value="ECO:0007669"/>
    <property type="project" value="UniProtKB-SubCell"/>
</dbReference>
<keyword evidence="5" id="KW-0472">Membrane</keyword>
<keyword evidence="4" id="KW-1133">Transmembrane helix</keyword>
<comment type="subcellular location">
    <subcellularLocation>
        <location evidence="1">Membrane</location>
        <topology evidence="1">Single-pass membrane protein</topology>
    </subcellularLocation>
</comment>
<gene>
    <name evidence="7" type="ORF">CRG98_017701</name>
</gene>
<evidence type="ECO:0000313" key="7">
    <source>
        <dbReference type="EMBL" id="PKI61975.1"/>
    </source>
</evidence>
<evidence type="ECO:0000313" key="8">
    <source>
        <dbReference type="Proteomes" id="UP000233551"/>
    </source>
</evidence>
<protein>
    <recommendedName>
        <fullName evidence="6">Malectin-like domain-containing protein</fullName>
    </recommendedName>
</protein>
<keyword evidence="3" id="KW-0732">Signal</keyword>
<feature type="domain" description="Malectin-like" evidence="6">
    <location>
        <begin position="10"/>
        <end position="139"/>
    </location>
</feature>
<evidence type="ECO:0000256" key="2">
    <source>
        <dbReference type="ARBA" id="ARBA00022692"/>
    </source>
</evidence>
<dbReference type="Pfam" id="PF12819">
    <property type="entry name" value="Malectin_like"/>
    <property type="match status" value="1"/>
</dbReference>
<dbReference type="InterPro" id="IPR024788">
    <property type="entry name" value="Malectin-like_Carb-bd_dom"/>
</dbReference>
<reference evidence="7 8" key="1">
    <citation type="submission" date="2017-11" db="EMBL/GenBank/DDBJ databases">
        <title>De-novo sequencing of pomegranate (Punica granatum L.) genome.</title>
        <authorList>
            <person name="Akparov Z."/>
            <person name="Amiraslanov A."/>
            <person name="Hajiyeva S."/>
            <person name="Abbasov M."/>
            <person name="Kaur K."/>
            <person name="Hamwieh A."/>
            <person name="Solovyev V."/>
            <person name="Salamov A."/>
            <person name="Braich B."/>
            <person name="Kosarev P."/>
            <person name="Mahmoud A."/>
            <person name="Hajiyev E."/>
            <person name="Babayeva S."/>
            <person name="Izzatullayeva V."/>
            <person name="Mammadov A."/>
            <person name="Mammadov A."/>
            <person name="Sharifova S."/>
            <person name="Ojaghi J."/>
            <person name="Eynullazada K."/>
            <person name="Bayramov B."/>
            <person name="Abdulazimova A."/>
            <person name="Shahmuradov I."/>
        </authorList>
    </citation>
    <scope>NUCLEOTIDE SEQUENCE [LARGE SCALE GENOMIC DNA]</scope>
    <source>
        <strain evidence="8">cv. AG2017</strain>
        <tissue evidence="7">Leaf</tissue>
    </source>
</reference>
<evidence type="ECO:0000256" key="1">
    <source>
        <dbReference type="ARBA" id="ARBA00004167"/>
    </source>
</evidence>
<keyword evidence="8" id="KW-1185">Reference proteome</keyword>
<evidence type="ECO:0000256" key="4">
    <source>
        <dbReference type="ARBA" id="ARBA00022989"/>
    </source>
</evidence>
<name>A0A2I0K079_PUNGR</name>
<accession>A0A2I0K079</accession>
<evidence type="ECO:0000256" key="5">
    <source>
        <dbReference type="ARBA" id="ARBA00023136"/>
    </source>
</evidence>
<keyword evidence="2" id="KW-0812">Transmembrane</keyword>
<dbReference type="Proteomes" id="UP000233551">
    <property type="component" value="Unassembled WGS sequence"/>
</dbReference>
<evidence type="ECO:0000259" key="6">
    <source>
        <dbReference type="Pfam" id="PF12819"/>
    </source>
</evidence>
<dbReference type="AlphaFoldDB" id="A0A2I0K079"/>